<dbReference type="Proteomes" id="UP000183508">
    <property type="component" value="Unassembled WGS sequence"/>
</dbReference>
<gene>
    <name evidence="2" type="ORF">SAMN05421543_106142</name>
</gene>
<dbReference type="GO" id="GO:0006352">
    <property type="term" value="P:DNA-templated transcription initiation"/>
    <property type="evidence" value="ECO:0007669"/>
    <property type="project" value="InterPro"/>
</dbReference>
<dbReference type="STRING" id="392015.SAMN05421543_106142"/>
<dbReference type="InterPro" id="IPR036388">
    <property type="entry name" value="WH-like_DNA-bd_sf"/>
</dbReference>
<feature type="domain" description="RNA polymerase sigma factor 70 region 4 type 2" evidence="1">
    <location>
        <begin position="89"/>
        <end position="133"/>
    </location>
</feature>
<dbReference type="InterPro" id="IPR013249">
    <property type="entry name" value="RNA_pol_sigma70_r4_t2"/>
</dbReference>
<proteinExistence type="predicted"/>
<dbReference type="SUPFAM" id="SSF88659">
    <property type="entry name" value="Sigma3 and sigma4 domains of RNA polymerase sigma factors"/>
    <property type="match status" value="1"/>
</dbReference>
<evidence type="ECO:0000313" key="2">
    <source>
        <dbReference type="EMBL" id="SFU70767.1"/>
    </source>
</evidence>
<dbReference type="GO" id="GO:0016987">
    <property type="term" value="F:sigma factor activity"/>
    <property type="evidence" value="ECO:0007669"/>
    <property type="project" value="InterPro"/>
</dbReference>
<accession>A0A1I7ICV8</accession>
<dbReference type="InterPro" id="IPR013324">
    <property type="entry name" value="RNA_pol_sigma_r3/r4-like"/>
</dbReference>
<organism evidence="2 3">
    <name type="scientific">Alicyclobacillus macrosporangiidus</name>
    <dbReference type="NCBI Taxonomy" id="392015"/>
    <lineage>
        <taxon>Bacteria</taxon>
        <taxon>Bacillati</taxon>
        <taxon>Bacillota</taxon>
        <taxon>Bacilli</taxon>
        <taxon>Bacillales</taxon>
        <taxon>Alicyclobacillaceae</taxon>
        <taxon>Alicyclobacillus</taxon>
    </lineage>
</organism>
<dbReference type="Gene3D" id="1.10.10.10">
    <property type="entry name" value="Winged helix-like DNA-binding domain superfamily/Winged helix DNA-binding domain"/>
    <property type="match status" value="1"/>
</dbReference>
<keyword evidence="3" id="KW-1185">Reference proteome</keyword>
<dbReference type="GO" id="GO:0003677">
    <property type="term" value="F:DNA binding"/>
    <property type="evidence" value="ECO:0007669"/>
    <property type="project" value="InterPro"/>
</dbReference>
<reference evidence="3" key="1">
    <citation type="submission" date="2016-10" db="EMBL/GenBank/DDBJ databases">
        <authorList>
            <person name="Varghese N."/>
        </authorList>
    </citation>
    <scope>NUCLEOTIDE SEQUENCE [LARGE SCALE GENOMIC DNA]</scope>
    <source>
        <strain evidence="3">DSM 17980</strain>
    </source>
</reference>
<evidence type="ECO:0000259" key="1">
    <source>
        <dbReference type="Pfam" id="PF08281"/>
    </source>
</evidence>
<dbReference type="EMBL" id="FPBV01000006">
    <property type="protein sequence ID" value="SFU70767.1"/>
    <property type="molecule type" value="Genomic_DNA"/>
</dbReference>
<dbReference type="AlphaFoldDB" id="A0A1I7ICV8"/>
<name>A0A1I7ICV8_9BACL</name>
<dbReference type="Pfam" id="PF08281">
    <property type="entry name" value="Sigma70_r4_2"/>
    <property type="match status" value="1"/>
</dbReference>
<dbReference type="OrthoDB" id="2378687at2"/>
<evidence type="ECO:0000313" key="3">
    <source>
        <dbReference type="Proteomes" id="UP000183508"/>
    </source>
</evidence>
<sequence length="142" mass="17017">MAEQTKRCSRCGEEKPISEFSRHRSRPDGYSVWCLDCYRDTRNRFVSLDVPEGKNISRHDRITRPLPTRTDDSWERVCRAMRYWMEDRTLKPAQVAVLMMRAVELLDWPEIAELSGLSRDAVRYHYMQGLRRLRERYRGMMA</sequence>
<protein>
    <submittedName>
        <fullName evidence="2">Sigma-70, region 4</fullName>
    </submittedName>
</protein>